<evidence type="ECO:0000256" key="1">
    <source>
        <dbReference type="ARBA" id="ARBA00022679"/>
    </source>
</evidence>
<dbReference type="GO" id="GO:0004674">
    <property type="term" value="F:protein serine/threonine kinase activity"/>
    <property type="evidence" value="ECO:0007669"/>
    <property type="project" value="TreeGrafter"/>
</dbReference>
<dbReference type="PANTHER" id="PTHR44329:SF288">
    <property type="entry name" value="MITOGEN-ACTIVATED PROTEIN KINASE KINASE KINASE 20"/>
    <property type="match status" value="1"/>
</dbReference>
<evidence type="ECO:0000259" key="5">
    <source>
        <dbReference type="PROSITE" id="PS50011"/>
    </source>
</evidence>
<dbReference type="Gene3D" id="1.10.510.10">
    <property type="entry name" value="Transferase(Phosphotransferase) domain 1"/>
    <property type="match status" value="1"/>
</dbReference>
<dbReference type="GO" id="GO:0005524">
    <property type="term" value="F:ATP binding"/>
    <property type="evidence" value="ECO:0007669"/>
    <property type="project" value="UniProtKB-KW"/>
</dbReference>
<accession>A0A2I1HEB4</accession>
<dbReference type="PANTHER" id="PTHR44329">
    <property type="entry name" value="SERINE/THREONINE-PROTEIN KINASE TNNI3K-RELATED"/>
    <property type="match status" value="1"/>
</dbReference>
<evidence type="ECO:0000313" key="6">
    <source>
        <dbReference type="EMBL" id="PKY57209.1"/>
    </source>
</evidence>
<evidence type="ECO:0000256" key="3">
    <source>
        <dbReference type="ARBA" id="ARBA00022777"/>
    </source>
</evidence>
<dbReference type="InterPro" id="IPR001245">
    <property type="entry name" value="Ser-Thr/Tyr_kinase_cat_dom"/>
</dbReference>
<keyword evidence="2" id="KW-0547">Nucleotide-binding</keyword>
<dbReference type="VEuPathDB" id="FungiDB:FUN_006687"/>
<proteinExistence type="predicted"/>
<keyword evidence="3" id="KW-0418">Kinase</keyword>
<evidence type="ECO:0000256" key="2">
    <source>
        <dbReference type="ARBA" id="ARBA00022741"/>
    </source>
</evidence>
<comment type="caution">
    <text evidence="6">The sequence shown here is derived from an EMBL/GenBank/DDBJ whole genome shotgun (WGS) entry which is preliminary data.</text>
</comment>
<dbReference type="InterPro" id="IPR000719">
    <property type="entry name" value="Prot_kinase_dom"/>
</dbReference>
<protein>
    <recommendedName>
        <fullName evidence="5">Protein kinase domain-containing protein</fullName>
    </recommendedName>
</protein>
<dbReference type="InterPro" id="IPR051681">
    <property type="entry name" value="Ser/Thr_Kinases-Pseudokinases"/>
</dbReference>
<organism evidence="6 7">
    <name type="scientific">Rhizophagus irregularis</name>
    <dbReference type="NCBI Taxonomy" id="588596"/>
    <lineage>
        <taxon>Eukaryota</taxon>
        <taxon>Fungi</taxon>
        <taxon>Fungi incertae sedis</taxon>
        <taxon>Mucoromycota</taxon>
        <taxon>Glomeromycotina</taxon>
        <taxon>Glomeromycetes</taxon>
        <taxon>Glomerales</taxon>
        <taxon>Glomeraceae</taxon>
        <taxon>Rhizophagus</taxon>
    </lineage>
</organism>
<keyword evidence="4" id="KW-0067">ATP-binding</keyword>
<sequence>MVSKILKNIVSFYCKYNIVVNENSFNPTLKLKSSPVPILFIPFDESENICNFCENKYSETSHLHQKFCKNCLSKYLEDDNISVRNIKYNKCLLKNYNNDVIYLDTHIEYENTSIKYVKYFKQVISIPNIHFEPCSCCNKFFSGWVGSTLPISILHLPWWDVNHYCVVCNLTLKFKTDCQKYNGESQCKKCKRVSLITIEMIKIKEKYLKINTNSYKQISNYMNNTDKNSNPLELYKFIKNLDLIPLKPLICWSSYDQITSLLGNNKNSLNQIPNLPIMFIPFNNNEDKCHYCNMTYYVTPSLKQKYCGYCLNLHIKFITKNTKYTIKDIYYISDIINTHDHNPDIYAQVIKWGEIRTTILFFDKIVTNNNIIYYYEKITESCKLCGKLIYEQTSIDSEYKLCSNCYKISFECVKSTLIEKTIPILYLPWWDAYNQCIVCNKLLEFEGDCQKLCSSCFIFYTGCRYCLTTNIIFGYTNQSKCSKCKRIFIIEISGNYNIDKFLYFTHVDNNDKYYGIANYINNTNKDSNPLNIYSFIRNKFDYHSIEPKIKWVSYSQIKILKKIAEGGFGIIYKALINGDVVAIKKVLNSQEPNKYFLNELKSLYQCYDSKFEYIIKCHGITKDPITKEFMFIMKYANGGDLHNYLQKNFAEITWKKKLHILWRISDGLQTIHEKDFVHRDFH</sequence>
<feature type="domain" description="Protein kinase" evidence="5">
    <location>
        <begin position="557"/>
        <end position="682"/>
    </location>
</feature>
<feature type="non-terminal residue" evidence="6">
    <location>
        <position position="682"/>
    </location>
</feature>
<keyword evidence="7" id="KW-1185">Reference proteome</keyword>
<dbReference type="VEuPathDB" id="FungiDB:RhiirA1_535242"/>
<evidence type="ECO:0000256" key="4">
    <source>
        <dbReference type="ARBA" id="ARBA00022840"/>
    </source>
</evidence>
<keyword evidence="1" id="KW-0808">Transferase</keyword>
<name>A0A2I1HEB4_9GLOM</name>
<reference evidence="6 7" key="1">
    <citation type="submission" date="2015-10" db="EMBL/GenBank/DDBJ databases">
        <title>Genome analyses suggest a sexual origin of heterokaryosis in a supposedly ancient asexual fungus.</title>
        <authorList>
            <person name="Ropars J."/>
            <person name="Sedzielewska K."/>
            <person name="Noel J."/>
            <person name="Charron P."/>
            <person name="Farinelli L."/>
            <person name="Marton T."/>
            <person name="Kruger M."/>
            <person name="Pelin A."/>
            <person name="Brachmann A."/>
            <person name="Corradi N."/>
        </authorList>
    </citation>
    <scope>NUCLEOTIDE SEQUENCE [LARGE SCALE GENOMIC DNA]</scope>
    <source>
        <strain evidence="6 7">A4</strain>
    </source>
</reference>
<dbReference type="EMBL" id="LLXI01002470">
    <property type="protein sequence ID" value="PKY57209.1"/>
    <property type="molecule type" value="Genomic_DNA"/>
</dbReference>
<dbReference type="InterPro" id="IPR011009">
    <property type="entry name" value="Kinase-like_dom_sf"/>
</dbReference>
<dbReference type="PROSITE" id="PS50011">
    <property type="entry name" value="PROTEIN_KINASE_DOM"/>
    <property type="match status" value="1"/>
</dbReference>
<dbReference type="Proteomes" id="UP000234323">
    <property type="component" value="Unassembled WGS sequence"/>
</dbReference>
<gene>
    <name evidence="6" type="ORF">RhiirA4_478126</name>
</gene>
<evidence type="ECO:0000313" key="7">
    <source>
        <dbReference type="Proteomes" id="UP000234323"/>
    </source>
</evidence>
<dbReference type="Pfam" id="PF07714">
    <property type="entry name" value="PK_Tyr_Ser-Thr"/>
    <property type="match status" value="1"/>
</dbReference>
<dbReference type="AlphaFoldDB" id="A0A2I1HEB4"/>
<dbReference type="VEuPathDB" id="FungiDB:RhiirFUN_010621"/>
<dbReference type="SUPFAM" id="SSF56112">
    <property type="entry name" value="Protein kinase-like (PK-like)"/>
    <property type="match status" value="1"/>
</dbReference>